<keyword evidence="10" id="KW-1185">Reference proteome</keyword>
<sequence>MTSSSVVEKLAVTRAPSRPRRRGGLPQVGRPGIGWAMPAFLFFGLFALVPLAFGVYLSFTSYEGIRLVPPTWIGLDNWVRLFKDPQVLQSLTVTLILVLLAVVTQTPLSILIGVWAAGNQRGRAIVVAIYFVPLLMSTAAVTVLWASMLDPNFGIPAALPWLFGDGNLLGNQWSALGVIAFIYLWGATPLHTLIYQGAARSIPRTIYQAAEIDGAGTVRQFFSITLPQLRATIVTDVILIVVGTFTTFDLIFILTGGGPNQKTAILPFFMYEQGFQAFDIGYGSAVAIVLVVICGVVSIAMVRLTGFEKMESSQEGV</sequence>
<feature type="transmembrane region" description="Helical" evidence="7">
    <location>
        <begin position="173"/>
        <end position="195"/>
    </location>
</feature>
<organism evidence="9 10">
    <name type="scientific">Subtercola frigoramans</name>
    <dbReference type="NCBI Taxonomy" id="120298"/>
    <lineage>
        <taxon>Bacteria</taxon>
        <taxon>Bacillati</taxon>
        <taxon>Actinomycetota</taxon>
        <taxon>Actinomycetes</taxon>
        <taxon>Micrococcales</taxon>
        <taxon>Microbacteriaceae</taxon>
        <taxon>Subtercola</taxon>
    </lineage>
</organism>
<dbReference type="Proteomes" id="UP000776164">
    <property type="component" value="Unassembled WGS sequence"/>
</dbReference>
<dbReference type="InterPro" id="IPR051393">
    <property type="entry name" value="ABC_transporter_permease"/>
</dbReference>
<evidence type="ECO:0000313" key="10">
    <source>
        <dbReference type="Proteomes" id="UP000776164"/>
    </source>
</evidence>
<comment type="similarity">
    <text evidence="7">Belongs to the binding-protein-dependent transport system permease family.</text>
</comment>
<evidence type="ECO:0000256" key="4">
    <source>
        <dbReference type="ARBA" id="ARBA00022692"/>
    </source>
</evidence>
<proteinExistence type="inferred from homology"/>
<dbReference type="InterPro" id="IPR035906">
    <property type="entry name" value="MetI-like_sf"/>
</dbReference>
<keyword evidence="6 7" id="KW-0472">Membrane</keyword>
<comment type="subcellular location">
    <subcellularLocation>
        <location evidence="1 7">Cell membrane</location>
        <topology evidence="1 7">Multi-pass membrane protein</topology>
    </subcellularLocation>
</comment>
<accession>A0ABS2L0S9</accession>
<reference evidence="9 10" key="1">
    <citation type="submission" date="2021-01" db="EMBL/GenBank/DDBJ databases">
        <title>Sequencing the genomes of 1000 actinobacteria strains.</title>
        <authorList>
            <person name="Klenk H.-P."/>
        </authorList>
    </citation>
    <scope>NUCLEOTIDE SEQUENCE [LARGE SCALE GENOMIC DNA]</scope>
    <source>
        <strain evidence="9 10">DSM 13057</strain>
    </source>
</reference>
<dbReference type="RefSeq" id="WP_205106392.1">
    <property type="nucleotide sequence ID" value="NZ_BAAAHT010000018.1"/>
</dbReference>
<dbReference type="PANTHER" id="PTHR30193">
    <property type="entry name" value="ABC TRANSPORTER PERMEASE PROTEIN"/>
    <property type="match status" value="1"/>
</dbReference>
<keyword evidence="3" id="KW-1003">Cell membrane</keyword>
<keyword evidence="5 7" id="KW-1133">Transmembrane helix</keyword>
<dbReference type="EMBL" id="JAFBBU010000001">
    <property type="protein sequence ID" value="MBM7470673.1"/>
    <property type="molecule type" value="Genomic_DNA"/>
</dbReference>
<dbReference type="InterPro" id="IPR000515">
    <property type="entry name" value="MetI-like"/>
</dbReference>
<evidence type="ECO:0000256" key="6">
    <source>
        <dbReference type="ARBA" id="ARBA00023136"/>
    </source>
</evidence>
<dbReference type="PROSITE" id="PS50928">
    <property type="entry name" value="ABC_TM1"/>
    <property type="match status" value="1"/>
</dbReference>
<dbReference type="Pfam" id="PF00528">
    <property type="entry name" value="BPD_transp_1"/>
    <property type="match status" value="1"/>
</dbReference>
<feature type="transmembrane region" description="Helical" evidence="7">
    <location>
        <begin position="280"/>
        <end position="302"/>
    </location>
</feature>
<evidence type="ECO:0000256" key="2">
    <source>
        <dbReference type="ARBA" id="ARBA00022448"/>
    </source>
</evidence>
<feature type="transmembrane region" description="Helical" evidence="7">
    <location>
        <begin position="91"/>
        <end position="117"/>
    </location>
</feature>
<evidence type="ECO:0000259" key="8">
    <source>
        <dbReference type="PROSITE" id="PS50928"/>
    </source>
</evidence>
<evidence type="ECO:0000256" key="3">
    <source>
        <dbReference type="ARBA" id="ARBA00022475"/>
    </source>
</evidence>
<comment type="caution">
    <text evidence="9">The sequence shown here is derived from an EMBL/GenBank/DDBJ whole genome shotgun (WGS) entry which is preliminary data.</text>
</comment>
<feature type="transmembrane region" description="Helical" evidence="7">
    <location>
        <begin position="237"/>
        <end position="260"/>
    </location>
</feature>
<evidence type="ECO:0000256" key="7">
    <source>
        <dbReference type="RuleBase" id="RU363032"/>
    </source>
</evidence>
<dbReference type="PANTHER" id="PTHR30193:SF37">
    <property type="entry name" value="INNER MEMBRANE ABC TRANSPORTER PERMEASE PROTEIN YCJO"/>
    <property type="match status" value="1"/>
</dbReference>
<protein>
    <submittedName>
        <fullName evidence="9">Xylobiose transport system permease protein</fullName>
    </submittedName>
</protein>
<dbReference type="CDD" id="cd06261">
    <property type="entry name" value="TM_PBP2"/>
    <property type="match status" value="1"/>
</dbReference>
<feature type="domain" description="ABC transmembrane type-1" evidence="8">
    <location>
        <begin position="91"/>
        <end position="301"/>
    </location>
</feature>
<keyword evidence="4 7" id="KW-0812">Transmembrane</keyword>
<name>A0ABS2L0S9_9MICO</name>
<evidence type="ECO:0000256" key="5">
    <source>
        <dbReference type="ARBA" id="ARBA00022989"/>
    </source>
</evidence>
<dbReference type="SUPFAM" id="SSF161098">
    <property type="entry name" value="MetI-like"/>
    <property type="match status" value="1"/>
</dbReference>
<dbReference type="Gene3D" id="1.10.3720.10">
    <property type="entry name" value="MetI-like"/>
    <property type="match status" value="1"/>
</dbReference>
<feature type="transmembrane region" description="Helical" evidence="7">
    <location>
        <begin position="124"/>
        <end position="146"/>
    </location>
</feature>
<evidence type="ECO:0000313" key="9">
    <source>
        <dbReference type="EMBL" id="MBM7470673.1"/>
    </source>
</evidence>
<gene>
    <name evidence="9" type="ORF">JOE66_000307</name>
</gene>
<feature type="transmembrane region" description="Helical" evidence="7">
    <location>
        <begin position="39"/>
        <end position="59"/>
    </location>
</feature>
<evidence type="ECO:0000256" key="1">
    <source>
        <dbReference type="ARBA" id="ARBA00004651"/>
    </source>
</evidence>
<keyword evidence="2 7" id="KW-0813">Transport</keyword>